<dbReference type="AlphaFoldDB" id="A0A2P2QZQ0"/>
<dbReference type="EMBL" id="GGEC01091956">
    <property type="protein sequence ID" value="MBX72440.1"/>
    <property type="molecule type" value="Transcribed_RNA"/>
</dbReference>
<protein>
    <submittedName>
        <fullName evidence="1">Uncharacterized protein</fullName>
    </submittedName>
</protein>
<sequence>MVPLISNMFTFTHSTAFPVSSFYKSFFFFIIF</sequence>
<name>A0A2P2QZQ0_RHIMU</name>
<proteinExistence type="predicted"/>
<reference evidence="1" key="1">
    <citation type="submission" date="2018-02" db="EMBL/GenBank/DDBJ databases">
        <title>Rhizophora mucronata_Transcriptome.</title>
        <authorList>
            <person name="Meera S.P."/>
            <person name="Sreeshan A."/>
            <person name="Augustine A."/>
        </authorList>
    </citation>
    <scope>NUCLEOTIDE SEQUENCE</scope>
    <source>
        <tissue evidence="1">Leaf</tissue>
    </source>
</reference>
<accession>A0A2P2QZQ0</accession>
<evidence type="ECO:0000313" key="1">
    <source>
        <dbReference type="EMBL" id="MBX72440.1"/>
    </source>
</evidence>
<organism evidence="1">
    <name type="scientific">Rhizophora mucronata</name>
    <name type="common">Asiatic mangrove</name>
    <dbReference type="NCBI Taxonomy" id="61149"/>
    <lineage>
        <taxon>Eukaryota</taxon>
        <taxon>Viridiplantae</taxon>
        <taxon>Streptophyta</taxon>
        <taxon>Embryophyta</taxon>
        <taxon>Tracheophyta</taxon>
        <taxon>Spermatophyta</taxon>
        <taxon>Magnoliopsida</taxon>
        <taxon>eudicotyledons</taxon>
        <taxon>Gunneridae</taxon>
        <taxon>Pentapetalae</taxon>
        <taxon>rosids</taxon>
        <taxon>fabids</taxon>
        <taxon>Malpighiales</taxon>
        <taxon>Rhizophoraceae</taxon>
        <taxon>Rhizophora</taxon>
    </lineage>
</organism>